<dbReference type="SMART" id="SM00364">
    <property type="entry name" value="LRR_BAC"/>
    <property type="match status" value="3"/>
</dbReference>
<dbReference type="InterPro" id="IPR032675">
    <property type="entry name" value="LRR_dom_sf"/>
</dbReference>
<organism evidence="4">
    <name type="scientific">Encephalitozoon cuniculi</name>
    <name type="common">Microsporidian parasite</name>
    <dbReference type="NCBI Taxonomy" id="6035"/>
    <lineage>
        <taxon>Eukaryota</taxon>
        <taxon>Fungi</taxon>
        <taxon>Fungi incertae sedis</taxon>
        <taxon>Microsporidia</taxon>
        <taxon>Unikaryonidae</taxon>
        <taxon>Encephalitozoon</taxon>
    </lineage>
</organism>
<dbReference type="EMBL" id="KC513614">
    <property type="protein sequence ID" value="AGE96234.1"/>
    <property type="molecule type" value="Genomic_DNA"/>
</dbReference>
<evidence type="ECO:0000256" key="1">
    <source>
        <dbReference type="ARBA" id="ARBA00022614"/>
    </source>
</evidence>
<dbReference type="OMA" id="RIMTVIC"/>
<dbReference type="Gene3D" id="3.80.10.10">
    <property type="entry name" value="Ribonuclease Inhibitor"/>
    <property type="match status" value="2"/>
</dbReference>
<feature type="domain" description="Disease resistance R13L4/SHOC-2-like LRR" evidence="3">
    <location>
        <begin position="102"/>
        <end position="248"/>
    </location>
</feature>
<dbReference type="SMART" id="SM00365">
    <property type="entry name" value="LRR_SD22"/>
    <property type="match status" value="3"/>
</dbReference>
<evidence type="ECO:0000313" key="4">
    <source>
        <dbReference type="EMBL" id="AGE96234.1"/>
    </source>
</evidence>
<gene>
    <name evidence="4" type="ORF">ECU09_0030</name>
</gene>
<evidence type="ECO:0000259" key="3">
    <source>
        <dbReference type="Pfam" id="PF23598"/>
    </source>
</evidence>
<name>M1JL19_ENCCN</name>
<dbReference type="SMART" id="SM00369">
    <property type="entry name" value="LRR_TYP"/>
    <property type="match status" value="5"/>
</dbReference>
<dbReference type="InterPro" id="IPR055414">
    <property type="entry name" value="LRR_R13L4/SHOC2-like"/>
</dbReference>
<dbReference type="InterPro" id="IPR001611">
    <property type="entry name" value="Leu-rich_rpt"/>
</dbReference>
<dbReference type="InterPro" id="IPR050216">
    <property type="entry name" value="LRR_domain-containing"/>
</dbReference>
<dbReference type="Pfam" id="PF00560">
    <property type="entry name" value="LRR_1"/>
    <property type="match status" value="1"/>
</dbReference>
<keyword evidence="1" id="KW-0433">Leucine-rich repeat</keyword>
<keyword evidence="2" id="KW-0677">Repeat</keyword>
<protein>
    <submittedName>
        <fullName evidence="4">Putative leucine-rich protein</fullName>
    </submittedName>
</protein>
<dbReference type="PROSITE" id="PS51450">
    <property type="entry name" value="LRR"/>
    <property type="match status" value="1"/>
</dbReference>
<proteinExistence type="predicted"/>
<accession>M1JL19</accession>
<dbReference type="PANTHER" id="PTHR48051:SF54">
    <property type="entry name" value="LEUCINE-RICH REPEAT-CONTAINING PROTEIN"/>
    <property type="match status" value="1"/>
</dbReference>
<dbReference type="InterPro" id="IPR003591">
    <property type="entry name" value="Leu-rich_rpt_typical-subtyp"/>
</dbReference>
<dbReference type="SUPFAM" id="SSF52047">
    <property type="entry name" value="RNI-like"/>
    <property type="match status" value="1"/>
</dbReference>
<reference evidence="4" key="1">
    <citation type="journal article" date="2013" name="Eukaryot. Cell">
        <title>Extremely Reduced Levels of Heterozygosity in the Vertebrate Pathogen Encephalitozoon cuniculi.</title>
        <authorList>
            <person name="Selman M."/>
            <person name="Sak B."/>
            <person name="Kvac M."/>
            <person name="Farinelli L."/>
            <person name="Weiss L.M."/>
            <person name="Corradi N."/>
        </authorList>
    </citation>
    <scope>NUCLEOTIDE SEQUENCE</scope>
</reference>
<dbReference type="VEuPathDB" id="MicrosporidiaDB:ECU09_0030"/>
<dbReference type="PANTHER" id="PTHR48051">
    <property type="match status" value="1"/>
</dbReference>
<dbReference type="Pfam" id="PF23598">
    <property type="entry name" value="LRR_14"/>
    <property type="match status" value="1"/>
</dbReference>
<sequence length="260" mass="29742">MRLGARIMTVICTVSGIFSLKQKGRCVSLNFSGRKEGSVPREVFESMMRGEQIVELDISKNNIDRLPPYFENLSCVRTLDVSDNQLKYLSNSISGLSSLVRLNLNNNNLLSLPEEITFLEHLEELSVRNNQLRQLPENIDNMNSLVRLDFGNNELMALPFGIGALENLKRLDLGGNLFNTLPPILGYLENLEEIIFTKNKRLRKIPRKLVQMLADRKNLVLLDLRGNNRLRKESSDGNVGWKELREIFGSRIRLSQDEKE</sequence>
<dbReference type="VEuPathDB" id="MicrosporidiaDB:AEWD_090030"/>
<dbReference type="GO" id="GO:0005737">
    <property type="term" value="C:cytoplasm"/>
    <property type="evidence" value="ECO:0007669"/>
    <property type="project" value="TreeGrafter"/>
</dbReference>
<evidence type="ECO:0000256" key="2">
    <source>
        <dbReference type="ARBA" id="ARBA00022737"/>
    </source>
</evidence>
<dbReference type="VEuPathDB" id="MicrosporidiaDB:AEWQ_090040"/>
<dbReference type="AlphaFoldDB" id="M1JL19"/>
<dbReference type="VEuPathDB" id="MicrosporidiaDB:AEWR_090030"/>
<dbReference type="VEuPathDB" id="MicrosporidiaDB:M970_090030"/>